<keyword evidence="7" id="KW-0804">Transcription</keyword>
<feature type="region of interest" description="Disordered" evidence="9">
    <location>
        <begin position="156"/>
        <end position="182"/>
    </location>
</feature>
<keyword evidence="12" id="KW-1185">Reference proteome</keyword>
<keyword evidence="4" id="KW-0744">Spermatogenesis</keyword>
<evidence type="ECO:0000256" key="6">
    <source>
        <dbReference type="ARBA" id="ARBA00023125"/>
    </source>
</evidence>
<evidence type="ECO:0000256" key="5">
    <source>
        <dbReference type="ARBA" id="ARBA00023015"/>
    </source>
</evidence>
<dbReference type="PROSITE" id="PS50888">
    <property type="entry name" value="BHLH"/>
    <property type="match status" value="1"/>
</dbReference>
<comment type="caution">
    <text evidence="11">The sequence shown here is derived from an EMBL/GenBank/DDBJ whole genome shotgun (WGS) entry which is preliminary data.</text>
</comment>
<keyword evidence="2" id="KW-0217">Developmental protein</keyword>
<dbReference type="GO" id="GO:0007283">
    <property type="term" value="P:spermatogenesis"/>
    <property type="evidence" value="ECO:0007669"/>
    <property type="project" value="UniProtKB-KW"/>
</dbReference>
<dbReference type="InterPro" id="IPR036638">
    <property type="entry name" value="HLH_DNA-bd_sf"/>
</dbReference>
<evidence type="ECO:0000256" key="1">
    <source>
        <dbReference type="ARBA" id="ARBA00004123"/>
    </source>
</evidence>
<dbReference type="AlphaFoldDB" id="A0A0C2JK04"/>
<dbReference type="GO" id="GO:0000981">
    <property type="term" value="F:DNA-binding transcription factor activity, RNA polymerase II-specific"/>
    <property type="evidence" value="ECO:0007669"/>
    <property type="project" value="TreeGrafter"/>
</dbReference>
<dbReference type="OrthoDB" id="5966556at2759"/>
<reference evidence="11 12" key="1">
    <citation type="journal article" date="2014" name="Genome Biol. Evol.">
        <title>The genome of the myxosporean Thelohanellus kitauei shows adaptations to nutrient acquisition within its fish host.</title>
        <authorList>
            <person name="Yang Y."/>
            <person name="Xiong J."/>
            <person name="Zhou Z."/>
            <person name="Huo F."/>
            <person name="Miao W."/>
            <person name="Ran C."/>
            <person name="Liu Y."/>
            <person name="Zhang J."/>
            <person name="Feng J."/>
            <person name="Wang M."/>
            <person name="Wang M."/>
            <person name="Wang L."/>
            <person name="Yao B."/>
        </authorList>
    </citation>
    <scope>NUCLEOTIDE SEQUENCE [LARGE SCALE GENOMIC DNA]</scope>
    <source>
        <strain evidence="11">Wuqing</strain>
    </source>
</reference>
<name>A0A0C2JK04_THEKT</name>
<dbReference type="GO" id="GO:0030154">
    <property type="term" value="P:cell differentiation"/>
    <property type="evidence" value="ECO:0007669"/>
    <property type="project" value="UniProtKB-KW"/>
</dbReference>
<keyword evidence="6" id="KW-0238">DNA-binding</keyword>
<dbReference type="GO" id="GO:0005634">
    <property type="term" value="C:nucleus"/>
    <property type="evidence" value="ECO:0007669"/>
    <property type="project" value="UniProtKB-SubCell"/>
</dbReference>
<keyword evidence="5" id="KW-0805">Transcription regulation</keyword>
<dbReference type="Proteomes" id="UP000031668">
    <property type="component" value="Unassembled WGS sequence"/>
</dbReference>
<dbReference type="CDD" id="cd18908">
    <property type="entry name" value="bHLH_SOHLH1_2"/>
    <property type="match status" value="1"/>
</dbReference>
<dbReference type="SUPFAM" id="SSF47459">
    <property type="entry name" value="HLH, helix-loop-helix DNA-binding domain"/>
    <property type="match status" value="1"/>
</dbReference>
<dbReference type="Gene3D" id="4.10.280.10">
    <property type="entry name" value="Helix-loop-helix DNA-binding domain"/>
    <property type="match status" value="1"/>
</dbReference>
<dbReference type="PANTHER" id="PTHR15402">
    <property type="entry name" value="TRANSCRIPTION FACTOR-LIKE 5 PROTEIN"/>
    <property type="match status" value="1"/>
</dbReference>
<dbReference type="SMART" id="SM00353">
    <property type="entry name" value="HLH"/>
    <property type="match status" value="1"/>
</dbReference>
<keyword evidence="8" id="KW-0539">Nucleus</keyword>
<evidence type="ECO:0000259" key="10">
    <source>
        <dbReference type="PROSITE" id="PS50888"/>
    </source>
</evidence>
<evidence type="ECO:0000313" key="11">
    <source>
        <dbReference type="EMBL" id="KII69718.1"/>
    </source>
</evidence>
<comment type="subcellular location">
    <subcellularLocation>
        <location evidence="1">Nucleus</location>
    </subcellularLocation>
</comment>
<sequence length="182" mass="21197">MHYSYNFEQVSNSMMNNLISKASTSLIGNIRHNSKEKHRRERIKNSCIIMRQMLPQDIQQSVKLDMASVLELIVQYLSYIQRSIPHYIITAINESFTATLVQIRQEQNRMHPSQYVLHQMNSAFSSSNQQNICIEQQDNNQMIPKPMHMYNTVHYTPITNSNDQSNENDNYQNVSAVGTNQN</sequence>
<evidence type="ECO:0000256" key="8">
    <source>
        <dbReference type="ARBA" id="ARBA00023242"/>
    </source>
</evidence>
<evidence type="ECO:0000256" key="7">
    <source>
        <dbReference type="ARBA" id="ARBA00023163"/>
    </source>
</evidence>
<evidence type="ECO:0000313" key="12">
    <source>
        <dbReference type="Proteomes" id="UP000031668"/>
    </source>
</evidence>
<dbReference type="EMBL" id="JWZT01002312">
    <property type="protein sequence ID" value="KII69718.1"/>
    <property type="molecule type" value="Genomic_DNA"/>
</dbReference>
<dbReference type="PANTHER" id="PTHR15402:SF2">
    <property type="entry name" value="TRANSCRIPTION FACTOR LIKE 5"/>
    <property type="match status" value="1"/>
</dbReference>
<accession>A0A0C2JK04</accession>
<dbReference type="InterPro" id="IPR011598">
    <property type="entry name" value="bHLH_dom"/>
</dbReference>
<organism evidence="11 12">
    <name type="scientific">Thelohanellus kitauei</name>
    <name type="common">Myxosporean</name>
    <dbReference type="NCBI Taxonomy" id="669202"/>
    <lineage>
        <taxon>Eukaryota</taxon>
        <taxon>Metazoa</taxon>
        <taxon>Cnidaria</taxon>
        <taxon>Myxozoa</taxon>
        <taxon>Myxosporea</taxon>
        <taxon>Bivalvulida</taxon>
        <taxon>Platysporina</taxon>
        <taxon>Myxobolidae</taxon>
        <taxon>Thelohanellus</taxon>
    </lineage>
</organism>
<dbReference type="GO" id="GO:0046983">
    <property type="term" value="F:protein dimerization activity"/>
    <property type="evidence" value="ECO:0007669"/>
    <property type="project" value="InterPro"/>
</dbReference>
<evidence type="ECO:0000256" key="3">
    <source>
        <dbReference type="ARBA" id="ARBA00022782"/>
    </source>
</evidence>
<feature type="domain" description="BHLH" evidence="10">
    <location>
        <begin position="27"/>
        <end position="80"/>
    </location>
</feature>
<dbReference type="InterPro" id="IPR039583">
    <property type="entry name" value="TCFL5/SOLH1/2"/>
</dbReference>
<evidence type="ECO:0000256" key="4">
    <source>
        <dbReference type="ARBA" id="ARBA00022871"/>
    </source>
</evidence>
<dbReference type="GO" id="GO:0000978">
    <property type="term" value="F:RNA polymerase II cis-regulatory region sequence-specific DNA binding"/>
    <property type="evidence" value="ECO:0007669"/>
    <property type="project" value="TreeGrafter"/>
</dbReference>
<gene>
    <name evidence="11" type="ORF">RF11_06402</name>
</gene>
<protein>
    <submittedName>
        <fullName evidence="11">Spermatogenesis-and oogenesis-specific basic helix-loop-helix-containing protein 2</fullName>
    </submittedName>
</protein>
<dbReference type="Pfam" id="PF00010">
    <property type="entry name" value="HLH"/>
    <property type="match status" value="1"/>
</dbReference>
<evidence type="ECO:0000256" key="9">
    <source>
        <dbReference type="SAM" id="MobiDB-lite"/>
    </source>
</evidence>
<keyword evidence="3" id="KW-0221">Differentiation</keyword>
<evidence type="ECO:0000256" key="2">
    <source>
        <dbReference type="ARBA" id="ARBA00022473"/>
    </source>
</evidence>
<proteinExistence type="predicted"/>